<dbReference type="GeneID" id="85194891"/>
<evidence type="ECO:0000313" key="3">
    <source>
        <dbReference type="Proteomes" id="UP001302978"/>
    </source>
</evidence>
<evidence type="ECO:0000313" key="2">
    <source>
        <dbReference type="EMBL" id="WNY23108.1"/>
    </source>
</evidence>
<dbReference type="PANTHER" id="PTHR38138">
    <property type="entry name" value="VNG6441H"/>
    <property type="match status" value="1"/>
</dbReference>
<dbReference type="NCBIfam" id="TIGR02537">
    <property type="entry name" value="arch_flag_Nterm"/>
    <property type="match status" value="1"/>
</dbReference>
<dbReference type="InterPro" id="IPR012859">
    <property type="entry name" value="Pilin_N_archaeal"/>
</dbReference>
<sequence length="170" mass="18107">MNFKKPISKFNFFSDNRGISPVVGVLLLLAITVVMAGYLATEVLSYEFQAPSQPVSLSARVENAAVGSSNYAVIRIEHSGGAPIQMSDIRILFNQSEADMSYFSGDTFGIGDSIAVCGIGSGKTAVLAYPVSQSTKKPSQNILGSGESAELVIVDSVNNQILYKKVIYVT</sequence>
<organism evidence="2 3">
    <name type="scientific">Methanimicrococcus hongohii</name>
    <dbReference type="NCBI Taxonomy" id="3028295"/>
    <lineage>
        <taxon>Archaea</taxon>
        <taxon>Methanobacteriati</taxon>
        <taxon>Methanobacteriota</taxon>
        <taxon>Stenosarchaea group</taxon>
        <taxon>Methanomicrobia</taxon>
        <taxon>Methanosarcinales</taxon>
        <taxon>Methanosarcinaceae</taxon>
        <taxon>Methanimicrococcus</taxon>
    </lineage>
</organism>
<protein>
    <recommendedName>
        <fullName evidence="1">Archaeal Type IV pilin N-terminal domain-containing protein</fullName>
    </recommendedName>
</protein>
<keyword evidence="3" id="KW-1185">Reference proteome</keyword>
<gene>
    <name evidence="2" type="ORF">MmiHf6_04090</name>
</gene>
<accession>A0AA97A1B1</accession>
<dbReference type="PANTHER" id="PTHR38138:SF1">
    <property type="entry name" value="ARCHAEAL TYPE IV PILIN N-TERMINAL DOMAIN-CONTAINING PROTEIN"/>
    <property type="match status" value="1"/>
</dbReference>
<name>A0AA97A1B1_9EURY</name>
<proteinExistence type="predicted"/>
<dbReference type="RefSeq" id="WP_316558111.1">
    <property type="nucleotide sequence ID" value="NZ_CP131059.1"/>
</dbReference>
<dbReference type="Proteomes" id="UP001302978">
    <property type="component" value="Chromosome"/>
</dbReference>
<dbReference type="InterPro" id="IPR013373">
    <property type="entry name" value="Flagellin/pilin_N_arc"/>
</dbReference>
<reference evidence="2 3" key="1">
    <citation type="submission" date="2023-07" db="EMBL/GenBank/DDBJ databases">
        <title>Closed genoem sequence of Methanomicrococcus sp. Hf6.</title>
        <authorList>
            <person name="Poehlein A."/>
            <person name="Protasov E."/>
            <person name="Platt K."/>
            <person name="Reeh H."/>
            <person name="Daniel R."/>
            <person name="Brune A."/>
        </authorList>
    </citation>
    <scope>NUCLEOTIDE SEQUENCE [LARGE SCALE GENOMIC DNA]</scope>
    <source>
        <strain evidence="2 3">Hf6</strain>
    </source>
</reference>
<feature type="domain" description="Archaeal Type IV pilin N-terminal" evidence="1">
    <location>
        <begin position="17"/>
        <end position="97"/>
    </location>
</feature>
<dbReference type="EMBL" id="CP131059">
    <property type="protein sequence ID" value="WNY23108.1"/>
    <property type="molecule type" value="Genomic_DNA"/>
</dbReference>
<evidence type="ECO:0000259" key="1">
    <source>
        <dbReference type="Pfam" id="PF07790"/>
    </source>
</evidence>
<dbReference type="Pfam" id="PF07790">
    <property type="entry name" value="Pilin_N"/>
    <property type="match status" value="1"/>
</dbReference>
<dbReference type="AlphaFoldDB" id="A0AA97A1B1"/>
<dbReference type="KEGG" id="mehf:MmiHf6_04090"/>